<dbReference type="EMBL" id="LDPH01000001">
    <property type="protein sequence ID" value="KLV28531.1"/>
    <property type="molecule type" value="Genomic_DNA"/>
</dbReference>
<dbReference type="OrthoDB" id="7054616at2"/>
<dbReference type="AlphaFoldDB" id="A0A0J1IRE0"/>
<sequence>MIKVPIDQYSIIKKEIREAPTFAHSILDFMIEGTVYSDCTNYHSLLFQTASGLFFVTGCPSNELFMEHLIDIFEKTVLKGNRFTLFSNGIVWEQAIEKFLNKRVRRIDRIAYSFDLKTYSNRTTIASPYDVYRINSCLIENSLEFNERYYEEYWDSKENFLQNGIGFCVKDKNRIIGEAVSIFKSNNYAEIDIITDPAYREKGVASLVSQRFIDYCLSINIQPRWDCDVDNRASVNLANKFGFINPKKYAIYIKA</sequence>
<feature type="domain" description="N-acetyltransferase" evidence="1">
    <location>
        <begin position="129"/>
        <end position="255"/>
    </location>
</feature>
<dbReference type="Proteomes" id="UP000036045">
    <property type="component" value="Unassembled WGS sequence"/>
</dbReference>
<protein>
    <recommendedName>
        <fullName evidence="1">N-acetyltransferase domain-containing protein</fullName>
    </recommendedName>
</protein>
<accession>A0A0J1IRE0</accession>
<evidence type="ECO:0000313" key="2">
    <source>
        <dbReference type="EMBL" id="KLV28531.1"/>
    </source>
</evidence>
<dbReference type="Gene3D" id="3.40.630.30">
    <property type="match status" value="1"/>
</dbReference>
<organism evidence="2 3">
    <name type="scientific">Niallia circulans</name>
    <name type="common">Bacillus circulans</name>
    <dbReference type="NCBI Taxonomy" id="1397"/>
    <lineage>
        <taxon>Bacteria</taxon>
        <taxon>Bacillati</taxon>
        <taxon>Bacillota</taxon>
        <taxon>Bacilli</taxon>
        <taxon>Bacillales</taxon>
        <taxon>Bacillaceae</taxon>
        <taxon>Niallia</taxon>
    </lineage>
</organism>
<evidence type="ECO:0000313" key="3">
    <source>
        <dbReference type="Proteomes" id="UP000036045"/>
    </source>
</evidence>
<dbReference type="PATRIC" id="fig|1397.4.peg.448"/>
<dbReference type="PROSITE" id="PS51186">
    <property type="entry name" value="GNAT"/>
    <property type="match status" value="1"/>
</dbReference>
<dbReference type="RefSeq" id="WP_047940226.1">
    <property type="nucleotide sequence ID" value="NZ_JARTLH010000007.1"/>
</dbReference>
<dbReference type="PANTHER" id="PTHR31143">
    <property type="match status" value="1"/>
</dbReference>
<reference evidence="2 3" key="1">
    <citation type="submission" date="2015-05" db="EMBL/GenBank/DDBJ databases">
        <title>Whole genome sequence and identification of bacterial endophytes from Costus igneus.</title>
        <authorList>
            <person name="Lee Y.P."/>
            <person name="Gan H.M."/>
            <person name="Eng W."/>
            <person name="Wheatley M.S."/>
            <person name="Caraballo A."/>
            <person name="Polter S."/>
            <person name="Savka M.A."/>
            <person name="Hudson A.O."/>
        </authorList>
    </citation>
    <scope>NUCLEOTIDE SEQUENCE [LARGE SCALE GENOMIC DNA]</scope>
    <source>
        <strain evidence="2 3">RIT379</strain>
    </source>
</reference>
<name>A0A0J1IRE0_NIACI</name>
<dbReference type="PANTHER" id="PTHR31143:SF2">
    <property type="entry name" value="FR47-LIKE DOMAIN-CONTAINING PROTEIN-RELATED"/>
    <property type="match status" value="1"/>
</dbReference>
<evidence type="ECO:0000259" key="1">
    <source>
        <dbReference type="PROSITE" id="PS51186"/>
    </source>
</evidence>
<dbReference type="InterPro" id="IPR016181">
    <property type="entry name" value="Acyl_CoA_acyltransferase"/>
</dbReference>
<dbReference type="InterPro" id="IPR000182">
    <property type="entry name" value="GNAT_dom"/>
</dbReference>
<keyword evidence="3" id="KW-1185">Reference proteome</keyword>
<dbReference type="GO" id="GO:0016747">
    <property type="term" value="F:acyltransferase activity, transferring groups other than amino-acyl groups"/>
    <property type="evidence" value="ECO:0007669"/>
    <property type="project" value="InterPro"/>
</dbReference>
<gene>
    <name evidence="2" type="ORF">ABW02_02005</name>
</gene>
<dbReference type="SUPFAM" id="SSF55729">
    <property type="entry name" value="Acyl-CoA N-acyltransferases (Nat)"/>
    <property type="match status" value="1"/>
</dbReference>
<dbReference type="Pfam" id="PF12746">
    <property type="entry name" value="GNAT_acetyltran"/>
    <property type="match status" value="1"/>
</dbReference>
<comment type="caution">
    <text evidence="2">The sequence shown here is derived from an EMBL/GenBank/DDBJ whole genome shotgun (WGS) entry which is preliminary data.</text>
</comment>
<dbReference type="InterPro" id="IPR027365">
    <property type="entry name" value="GNAT_acetyltra_YdfB-like"/>
</dbReference>
<proteinExistence type="predicted"/>